<evidence type="ECO:0000313" key="8">
    <source>
        <dbReference type="EMBL" id="GMR41424.1"/>
    </source>
</evidence>
<dbReference type="Proteomes" id="UP001328107">
    <property type="component" value="Unassembled WGS sequence"/>
</dbReference>
<feature type="domain" description="Sushi" evidence="7">
    <location>
        <begin position="252"/>
        <end position="322"/>
    </location>
</feature>
<accession>A0AAN4ZK93</accession>
<comment type="caution">
    <text evidence="3">Lacks conserved residue(s) required for the propagation of feature annotation.</text>
</comment>
<dbReference type="Pfam" id="PF07699">
    <property type="entry name" value="Ephrin_rec_like"/>
    <property type="match status" value="3"/>
</dbReference>
<evidence type="ECO:0000259" key="7">
    <source>
        <dbReference type="PROSITE" id="PS50923"/>
    </source>
</evidence>
<evidence type="ECO:0000256" key="3">
    <source>
        <dbReference type="PROSITE-ProRule" id="PRU00302"/>
    </source>
</evidence>
<sequence>WIRSTPKNNAQQPEMPIFELNFEGENLRATTAKIIIRGQTIGPLNLRMQLWQQFCVRCSTSGCDVFTNGASNGTNVVGGFSHPLSSLVIAPSPEDGEIPLNAELSRFSIFDHAITDKEMAQFAFACSSFVQNENKSGDLWWKLLEQVPRSSLVSPGLCESSTCWPGICDGTNGKSPPIARFCPSDIFIDSPRPNSIFWTEPVFEDNLEIKKIESNYRSGDIFTWGEHHVVYTATDNSNNTGRCEFDVYLAPDTCEKPTSPTQGNVSFKETFDGESGSYAMASVQCDDQRFPLYGPKFYVCDYMGNWRRSYYSPLFTPPSCGKVADPEQITMWSELYNIDGESGPAEIVYKCGAETPLLFESDGSLLCSEVPAGFFFDQNTQAKFACPFDQYQDQSNQEECKPCPNGTITSDEGATKPSDCYQNCEAGFYCNFDTPLGDEGAFDQCCQSCPRGSFSNRSGTIDKCSPCKEGRTTKNEGAPSEEECYWPCTKGQEVDDATGKCRNCERGMYKDTDDIGQCIKCKDGLTTSGNGSTSASDCNLLYCPPNTYVNPSPKGTLNINNFNLDDFCLPCEQRMSQPQPNSKTCEDCPNTPDLNNQLPSSCRLENECSPLLENSCGDEKICLKWPDNDYYHCVDNKSAQRDSGHSIIWWHLLLLVVGCFVLAALVAAAVIFAKKCCKTLRKPPSEGIDEDDADSTSRQRRSTEDNYVGIVPDMDEDSPVNEPSSLNNSADSTHGMSSETENEQ</sequence>
<dbReference type="SMART" id="SM01411">
    <property type="entry name" value="Ephrin_rec_like"/>
    <property type="match status" value="4"/>
</dbReference>
<proteinExistence type="predicted"/>
<evidence type="ECO:0000259" key="6">
    <source>
        <dbReference type="PROSITE" id="PS50825"/>
    </source>
</evidence>
<keyword evidence="3" id="KW-0768">Sushi</keyword>
<evidence type="ECO:0000256" key="4">
    <source>
        <dbReference type="SAM" id="MobiDB-lite"/>
    </source>
</evidence>
<dbReference type="GO" id="GO:0005615">
    <property type="term" value="C:extracellular space"/>
    <property type="evidence" value="ECO:0007669"/>
    <property type="project" value="TreeGrafter"/>
</dbReference>
<dbReference type="EMBL" id="BTRK01000003">
    <property type="protein sequence ID" value="GMR41424.1"/>
    <property type="molecule type" value="Genomic_DNA"/>
</dbReference>
<evidence type="ECO:0000256" key="5">
    <source>
        <dbReference type="SAM" id="Phobius"/>
    </source>
</evidence>
<keyword evidence="9" id="KW-1185">Reference proteome</keyword>
<feature type="domain" description="HYR" evidence="6">
    <location>
        <begin position="172"/>
        <end position="251"/>
    </location>
</feature>
<keyword evidence="5" id="KW-0472">Membrane</keyword>
<dbReference type="SUPFAM" id="SSF57184">
    <property type="entry name" value="Growth factor receptor domain"/>
    <property type="match status" value="1"/>
</dbReference>
<evidence type="ECO:0000256" key="2">
    <source>
        <dbReference type="ARBA" id="ARBA00023157"/>
    </source>
</evidence>
<keyword evidence="5" id="KW-1133">Transmembrane helix</keyword>
<dbReference type="InterPro" id="IPR000436">
    <property type="entry name" value="Sushi_SCR_CCP_dom"/>
</dbReference>
<feature type="non-terminal residue" evidence="8">
    <location>
        <position position="1"/>
    </location>
</feature>
<feature type="compositionally biased region" description="Polar residues" evidence="4">
    <location>
        <begin position="721"/>
        <end position="744"/>
    </location>
</feature>
<keyword evidence="1" id="KW-0677">Repeat</keyword>
<feature type="transmembrane region" description="Helical" evidence="5">
    <location>
        <begin position="648"/>
        <end position="673"/>
    </location>
</feature>
<dbReference type="GO" id="GO:0009986">
    <property type="term" value="C:cell surface"/>
    <property type="evidence" value="ECO:0007669"/>
    <property type="project" value="TreeGrafter"/>
</dbReference>
<reference evidence="9" key="1">
    <citation type="submission" date="2022-10" db="EMBL/GenBank/DDBJ databases">
        <title>Genome assembly of Pristionchus species.</title>
        <authorList>
            <person name="Yoshida K."/>
            <person name="Sommer R.J."/>
        </authorList>
    </citation>
    <scope>NUCLEOTIDE SEQUENCE [LARGE SCALE GENOMIC DNA]</scope>
    <source>
        <strain evidence="9">RS5460</strain>
    </source>
</reference>
<evidence type="ECO:0000313" key="9">
    <source>
        <dbReference type="Proteomes" id="UP001328107"/>
    </source>
</evidence>
<dbReference type="PROSITE" id="PS50825">
    <property type="entry name" value="HYR"/>
    <property type="match status" value="1"/>
</dbReference>
<dbReference type="Pfam" id="PF02494">
    <property type="entry name" value="HYR"/>
    <property type="match status" value="1"/>
</dbReference>
<evidence type="ECO:0000256" key="1">
    <source>
        <dbReference type="ARBA" id="ARBA00022737"/>
    </source>
</evidence>
<dbReference type="GO" id="GO:0007165">
    <property type="term" value="P:signal transduction"/>
    <property type="evidence" value="ECO:0007669"/>
    <property type="project" value="TreeGrafter"/>
</dbReference>
<dbReference type="InterPro" id="IPR052071">
    <property type="entry name" value="SCUB_EGF-like_domain"/>
</dbReference>
<dbReference type="PANTHER" id="PTHR24046:SF5">
    <property type="entry name" value="EGF-LIKE DOMAIN-CONTAINING PROTEIN"/>
    <property type="match status" value="1"/>
</dbReference>
<organism evidence="8 9">
    <name type="scientific">Pristionchus mayeri</name>
    <dbReference type="NCBI Taxonomy" id="1317129"/>
    <lineage>
        <taxon>Eukaryota</taxon>
        <taxon>Metazoa</taxon>
        <taxon>Ecdysozoa</taxon>
        <taxon>Nematoda</taxon>
        <taxon>Chromadorea</taxon>
        <taxon>Rhabditida</taxon>
        <taxon>Rhabditina</taxon>
        <taxon>Diplogasteromorpha</taxon>
        <taxon>Diplogasteroidea</taxon>
        <taxon>Neodiplogasteridae</taxon>
        <taxon>Pristionchus</taxon>
    </lineage>
</organism>
<feature type="non-terminal residue" evidence="8">
    <location>
        <position position="744"/>
    </location>
</feature>
<keyword evidence="5" id="KW-0812">Transmembrane</keyword>
<dbReference type="InterPro" id="IPR011641">
    <property type="entry name" value="Tyr-kin_ephrin_A/B_rcpt-like"/>
</dbReference>
<dbReference type="PANTHER" id="PTHR24046">
    <property type="entry name" value="SIGNAL PEPTIDE, CUB AND EGF-LIKE DOMAIN-CONTAINING"/>
    <property type="match status" value="1"/>
</dbReference>
<protein>
    <recommendedName>
        <fullName evidence="10">HYR domain-containing protein</fullName>
    </recommendedName>
</protein>
<comment type="caution">
    <text evidence="8">The sequence shown here is derived from an EMBL/GenBank/DDBJ whole genome shotgun (WGS) entry which is preliminary data.</text>
</comment>
<keyword evidence="2" id="KW-1015">Disulfide bond</keyword>
<dbReference type="PROSITE" id="PS50923">
    <property type="entry name" value="SUSHI"/>
    <property type="match status" value="1"/>
</dbReference>
<gene>
    <name evidence="8" type="ORF">PMAYCL1PPCAC_11619</name>
</gene>
<feature type="compositionally biased region" description="Basic and acidic residues" evidence="4">
    <location>
        <begin position="695"/>
        <end position="704"/>
    </location>
</feature>
<evidence type="ECO:0008006" key="10">
    <source>
        <dbReference type="Google" id="ProtNLM"/>
    </source>
</evidence>
<dbReference type="Gene3D" id="2.10.50.10">
    <property type="entry name" value="Tumor Necrosis Factor Receptor, subunit A, domain 2"/>
    <property type="match status" value="2"/>
</dbReference>
<dbReference type="InterPro" id="IPR003410">
    <property type="entry name" value="HYR_dom"/>
</dbReference>
<feature type="region of interest" description="Disordered" evidence="4">
    <location>
        <begin position="683"/>
        <end position="744"/>
    </location>
</feature>
<name>A0AAN4ZK93_9BILA</name>
<dbReference type="InterPro" id="IPR009030">
    <property type="entry name" value="Growth_fac_rcpt_cys_sf"/>
</dbReference>
<dbReference type="AlphaFoldDB" id="A0AAN4ZK93"/>